<protein>
    <recommendedName>
        <fullName evidence="4">Type II secretion system protein GspF domain-containing protein</fullName>
    </recommendedName>
</protein>
<keyword evidence="1" id="KW-1133">Transmembrane helix</keyword>
<accession>A0ABY8FYD9</accession>
<evidence type="ECO:0008006" key="4">
    <source>
        <dbReference type="Google" id="ProtNLM"/>
    </source>
</evidence>
<organism evidence="2 3">
    <name type="scientific">Arcanobacterium canis</name>
    <dbReference type="NCBI Taxonomy" id="999183"/>
    <lineage>
        <taxon>Bacteria</taxon>
        <taxon>Bacillati</taxon>
        <taxon>Actinomycetota</taxon>
        <taxon>Actinomycetes</taxon>
        <taxon>Actinomycetales</taxon>
        <taxon>Actinomycetaceae</taxon>
        <taxon>Arcanobacterium</taxon>
    </lineage>
</organism>
<proteinExistence type="predicted"/>
<dbReference type="Proteomes" id="UP001215216">
    <property type="component" value="Chromosome"/>
</dbReference>
<feature type="transmembrane region" description="Helical" evidence="1">
    <location>
        <begin position="190"/>
        <end position="211"/>
    </location>
</feature>
<reference evidence="2 3" key="1">
    <citation type="submission" date="2023-03" db="EMBL/GenBank/DDBJ databases">
        <title>Complete genome of Arcanobacterium canis strain DSM 25104 isolated in 2010 from a canine otitis externa in Germany.</title>
        <authorList>
            <person name="Borowiak M."/>
            <person name="Kreitlow A."/>
            <person name="Malorny B."/>
            <person name="Laemmler C."/>
            <person name="Prenger-Berninghoff E."/>
            <person name="Ploetz M."/>
            <person name="Abdulmawjood A."/>
        </authorList>
    </citation>
    <scope>NUCLEOTIDE SEQUENCE [LARGE SCALE GENOMIC DNA]</scope>
    <source>
        <strain evidence="2 3">DSM 25104</strain>
    </source>
</reference>
<sequence>MMMTQVATRLRSGATIEHAWASALESVGLGPSSHFSAGVDTRPSPRLRWKPHIWREKNRGSAAVGHSVLSVAQTRATAALDNDGVPVVLTELWNAGSIRRRKLGVSAIVAATLPATFAVCRMGNATGAPMAEILETCADGITETGEAKSARDVALAGPMTSARMLAALPIFGIFLASMLGISVIEFAQTTVGKVVLGAGIFFELAGIWMVVRMVKSAQEKEVVE</sequence>
<keyword evidence="1" id="KW-0472">Membrane</keyword>
<evidence type="ECO:0000313" key="3">
    <source>
        <dbReference type="Proteomes" id="UP001215216"/>
    </source>
</evidence>
<evidence type="ECO:0000256" key="1">
    <source>
        <dbReference type="SAM" id="Phobius"/>
    </source>
</evidence>
<keyword evidence="3" id="KW-1185">Reference proteome</keyword>
<dbReference type="EMBL" id="CP121208">
    <property type="protein sequence ID" value="WFM83545.1"/>
    <property type="molecule type" value="Genomic_DNA"/>
</dbReference>
<gene>
    <name evidence="2" type="ORF">P7079_00755</name>
</gene>
<name>A0ABY8FYD9_9ACTO</name>
<evidence type="ECO:0000313" key="2">
    <source>
        <dbReference type="EMBL" id="WFM83545.1"/>
    </source>
</evidence>
<dbReference type="RefSeq" id="WP_278012940.1">
    <property type="nucleotide sequence ID" value="NZ_CP121208.1"/>
</dbReference>
<feature type="transmembrane region" description="Helical" evidence="1">
    <location>
        <begin position="165"/>
        <end position="184"/>
    </location>
</feature>
<keyword evidence="1" id="KW-0812">Transmembrane</keyword>